<proteinExistence type="predicted"/>
<evidence type="ECO:0000313" key="2">
    <source>
        <dbReference type="EMBL" id="MUK88556.1"/>
    </source>
</evidence>
<evidence type="ECO:0000313" key="3">
    <source>
        <dbReference type="Proteomes" id="UP000469125"/>
    </source>
</evidence>
<keyword evidence="1" id="KW-0812">Transmembrane</keyword>
<dbReference type="Pfam" id="PF13133">
    <property type="entry name" value="DUF3949"/>
    <property type="match status" value="1"/>
</dbReference>
<keyword evidence="3" id="KW-1185">Reference proteome</keyword>
<dbReference type="AlphaFoldDB" id="A0A6N8FIP8"/>
<feature type="transmembrane region" description="Helical" evidence="1">
    <location>
        <begin position="6"/>
        <end position="27"/>
    </location>
</feature>
<reference evidence="2 3" key="1">
    <citation type="submission" date="2019-11" db="EMBL/GenBank/DDBJ databases">
        <authorList>
            <person name="Li X."/>
        </authorList>
    </citation>
    <scope>NUCLEOTIDE SEQUENCE [LARGE SCALE GENOMIC DNA]</scope>
    <source>
        <strain evidence="2 3">L9</strain>
    </source>
</reference>
<gene>
    <name evidence="2" type="ORF">GMD78_09155</name>
</gene>
<dbReference type="EMBL" id="WOCA01000006">
    <property type="protein sequence ID" value="MUK88556.1"/>
    <property type="molecule type" value="Genomic_DNA"/>
</dbReference>
<keyword evidence="1" id="KW-1133">Transmembrane helix</keyword>
<comment type="caution">
    <text evidence="2">The sequence shown here is derived from an EMBL/GenBank/DDBJ whole genome shotgun (WGS) entry which is preliminary data.</text>
</comment>
<protein>
    <submittedName>
        <fullName evidence="2">DUF3949 domain-containing protein</fullName>
    </submittedName>
</protein>
<dbReference type="RefSeq" id="WP_155668548.1">
    <property type="nucleotide sequence ID" value="NZ_WOCA01000006.1"/>
</dbReference>
<dbReference type="InterPro" id="IPR025032">
    <property type="entry name" value="DUF3949"/>
</dbReference>
<evidence type="ECO:0000256" key="1">
    <source>
        <dbReference type="SAM" id="Phobius"/>
    </source>
</evidence>
<sequence>MAKFIILSIFIIYLIILVPLQYHNLVATKKELRESGKRHNDHNEDVSFEQQQLQYNLQGNLFNLPATLVAMLIYRVRHGEW</sequence>
<organism evidence="2 3">
    <name type="scientific">Ornithinibacillus caprae</name>
    <dbReference type="NCBI Taxonomy" id="2678566"/>
    <lineage>
        <taxon>Bacteria</taxon>
        <taxon>Bacillati</taxon>
        <taxon>Bacillota</taxon>
        <taxon>Bacilli</taxon>
        <taxon>Bacillales</taxon>
        <taxon>Bacillaceae</taxon>
        <taxon>Ornithinibacillus</taxon>
    </lineage>
</organism>
<dbReference type="Proteomes" id="UP000469125">
    <property type="component" value="Unassembled WGS sequence"/>
</dbReference>
<accession>A0A6N8FIP8</accession>
<keyword evidence="1" id="KW-0472">Membrane</keyword>
<name>A0A6N8FIP8_9BACI</name>